<keyword evidence="2" id="KW-1185">Reference proteome</keyword>
<dbReference type="EMBL" id="ML979135">
    <property type="protein sequence ID" value="KAF1917186.1"/>
    <property type="molecule type" value="Genomic_DNA"/>
</dbReference>
<protein>
    <submittedName>
        <fullName evidence="1">Uncharacterized protein</fullName>
    </submittedName>
</protein>
<proteinExistence type="predicted"/>
<evidence type="ECO:0000313" key="1">
    <source>
        <dbReference type="EMBL" id="KAF1917186.1"/>
    </source>
</evidence>
<dbReference type="AlphaFoldDB" id="A0A6A5QR99"/>
<dbReference type="Proteomes" id="UP000800096">
    <property type="component" value="Unassembled WGS sequence"/>
</dbReference>
<accession>A0A6A5QR99</accession>
<organism evidence="1 2">
    <name type="scientific">Ampelomyces quisqualis</name>
    <name type="common">Powdery mildew agent</name>
    <dbReference type="NCBI Taxonomy" id="50730"/>
    <lineage>
        <taxon>Eukaryota</taxon>
        <taxon>Fungi</taxon>
        <taxon>Dikarya</taxon>
        <taxon>Ascomycota</taxon>
        <taxon>Pezizomycotina</taxon>
        <taxon>Dothideomycetes</taxon>
        <taxon>Pleosporomycetidae</taxon>
        <taxon>Pleosporales</taxon>
        <taxon>Pleosporineae</taxon>
        <taxon>Phaeosphaeriaceae</taxon>
        <taxon>Ampelomyces</taxon>
    </lineage>
</organism>
<gene>
    <name evidence="1" type="ORF">BDU57DRAFT_517723</name>
</gene>
<reference evidence="1" key="1">
    <citation type="journal article" date="2020" name="Stud. Mycol.">
        <title>101 Dothideomycetes genomes: a test case for predicting lifestyles and emergence of pathogens.</title>
        <authorList>
            <person name="Haridas S."/>
            <person name="Albert R."/>
            <person name="Binder M."/>
            <person name="Bloem J."/>
            <person name="Labutti K."/>
            <person name="Salamov A."/>
            <person name="Andreopoulos B."/>
            <person name="Baker S."/>
            <person name="Barry K."/>
            <person name="Bills G."/>
            <person name="Bluhm B."/>
            <person name="Cannon C."/>
            <person name="Castanera R."/>
            <person name="Culley D."/>
            <person name="Daum C."/>
            <person name="Ezra D."/>
            <person name="Gonzalez J."/>
            <person name="Henrissat B."/>
            <person name="Kuo A."/>
            <person name="Liang C."/>
            <person name="Lipzen A."/>
            <person name="Lutzoni F."/>
            <person name="Magnuson J."/>
            <person name="Mondo S."/>
            <person name="Nolan M."/>
            <person name="Ohm R."/>
            <person name="Pangilinan J."/>
            <person name="Park H.-J."/>
            <person name="Ramirez L."/>
            <person name="Alfaro M."/>
            <person name="Sun H."/>
            <person name="Tritt A."/>
            <person name="Yoshinaga Y."/>
            <person name="Zwiers L.-H."/>
            <person name="Turgeon B."/>
            <person name="Goodwin S."/>
            <person name="Spatafora J."/>
            <person name="Crous P."/>
            <person name="Grigoriev I."/>
        </authorList>
    </citation>
    <scope>NUCLEOTIDE SEQUENCE</scope>
    <source>
        <strain evidence="1">HMLAC05119</strain>
    </source>
</reference>
<evidence type="ECO:0000313" key="2">
    <source>
        <dbReference type="Proteomes" id="UP000800096"/>
    </source>
</evidence>
<name>A0A6A5QR99_AMPQU</name>
<sequence>MLHEPWPQQGVALVPSSQLPLKPLVSSQQSAATKQTRAANVMMAREKRMMTCSRT</sequence>